<dbReference type="SUPFAM" id="SSF116734">
    <property type="entry name" value="DNA methylase specificity domain"/>
    <property type="match status" value="2"/>
</dbReference>
<dbReference type="PANTHER" id="PTHR30408">
    <property type="entry name" value="TYPE-1 RESTRICTION ENZYME ECOKI SPECIFICITY PROTEIN"/>
    <property type="match status" value="1"/>
</dbReference>
<dbReference type="eggNOG" id="COG0732">
    <property type="taxonomic scope" value="Bacteria"/>
</dbReference>
<keyword evidence="3" id="KW-0238">DNA-binding</keyword>
<dbReference type="Gene3D" id="3.90.220.20">
    <property type="entry name" value="DNA methylase specificity domains"/>
    <property type="match status" value="2"/>
</dbReference>
<evidence type="ECO:0000259" key="4">
    <source>
        <dbReference type="Pfam" id="PF01420"/>
    </source>
</evidence>
<sequence length="404" mass="46312">MANQSAYPPTVQPGIPKLKIVPEGWTQSSLKNYLIEVKDKVKLEDDKEYDLVTVKRARGGLVRREHLLGKNISVKSQFLLKEGYFLISKRQIVHGACGIVPKELDGSIVSNEYSILDSNGKICLEFLKYHSHSVFFQQTCFHSSIGVHIEKMIFKLDQWFKFKFNLPPLPEQKKIAKILGTWDKAIDKLDKLIDNSKTTKKALMQQLLTGKKRLPGFTDEWRKIRLAECANSHDNRRIPLNSSEREKRKGDIPYWGANGIQGYVDDFIFDETIVLLAEDGGNFSEFSTRPIANISYGKSWVNNHAHILMAKENTTNEWIYYSLVHKNILGYVNGGTRAKLNKGDMLKIPMFLPSITEQKKLTEIFVVQDKEINSLESQRNKLIIEKKALMQQLLTGKKRVQEEA</sequence>
<dbReference type="GO" id="GO:0009307">
    <property type="term" value="P:DNA restriction-modification system"/>
    <property type="evidence" value="ECO:0007669"/>
    <property type="project" value="UniProtKB-KW"/>
</dbReference>
<feature type="domain" description="Type I restriction modification DNA specificity" evidence="4">
    <location>
        <begin position="42"/>
        <end position="187"/>
    </location>
</feature>
<evidence type="ECO:0000256" key="1">
    <source>
        <dbReference type="ARBA" id="ARBA00010923"/>
    </source>
</evidence>
<reference evidence="5 6" key="1">
    <citation type="journal article" date="2010" name="J. Bacteriol.">
        <title>Genome sequence of Lentisphaera araneosa HTCC2155T, the type species of the order Lentisphaerales in the phylum Lentisphaerae.</title>
        <authorList>
            <person name="Thrash J.C."/>
            <person name="Cho J.C."/>
            <person name="Vergin K.L."/>
            <person name="Morris R.M."/>
            <person name="Giovannoni S.J."/>
        </authorList>
    </citation>
    <scope>NUCLEOTIDE SEQUENCE [LARGE SCALE GENOMIC DNA]</scope>
    <source>
        <strain evidence="5 6">HTCC2155</strain>
    </source>
</reference>
<dbReference type="InterPro" id="IPR044946">
    <property type="entry name" value="Restrct_endonuc_typeI_TRD_sf"/>
</dbReference>
<keyword evidence="2" id="KW-0680">Restriction system</keyword>
<dbReference type="RefSeq" id="WP_007280734.1">
    <property type="nucleotide sequence ID" value="NZ_ABCK01000029.1"/>
</dbReference>
<accession>A6DSC5</accession>
<proteinExistence type="inferred from homology"/>
<dbReference type="InterPro" id="IPR052021">
    <property type="entry name" value="Type-I_RS_S_subunit"/>
</dbReference>
<dbReference type="OrthoDB" id="512700at2"/>
<name>A6DSC5_9BACT</name>
<dbReference type="CDD" id="cd17262">
    <property type="entry name" value="RMtype1_S_Aco12261I-TRD2-CR2"/>
    <property type="match status" value="1"/>
</dbReference>
<dbReference type="REBASE" id="26135">
    <property type="entry name" value="S.LarORF25420P"/>
</dbReference>
<organism evidence="5 6">
    <name type="scientific">Lentisphaera araneosa HTCC2155</name>
    <dbReference type="NCBI Taxonomy" id="313628"/>
    <lineage>
        <taxon>Bacteria</taxon>
        <taxon>Pseudomonadati</taxon>
        <taxon>Lentisphaerota</taxon>
        <taxon>Lentisphaeria</taxon>
        <taxon>Lentisphaerales</taxon>
        <taxon>Lentisphaeraceae</taxon>
        <taxon>Lentisphaera</taxon>
    </lineage>
</organism>
<dbReference type="AlphaFoldDB" id="A6DSC5"/>
<evidence type="ECO:0000313" key="6">
    <source>
        <dbReference type="Proteomes" id="UP000004947"/>
    </source>
</evidence>
<dbReference type="GO" id="GO:0003677">
    <property type="term" value="F:DNA binding"/>
    <property type="evidence" value="ECO:0007669"/>
    <property type="project" value="UniProtKB-KW"/>
</dbReference>
<feature type="domain" description="Type I restriction modification DNA specificity" evidence="4">
    <location>
        <begin position="219"/>
        <end position="382"/>
    </location>
</feature>
<dbReference type="STRING" id="313628.LNTAR_25415"/>
<evidence type="ECO:0000256" key="2">
    <source>
        <dbReference type="ARBA" id="ARBA00022747"/>
    </source>
</evidence>
<protein>
    <submittedName>
        <fullName evidence="5">Restriction modification system DNA specificity domain</fullName>
    </submittedName>
</protein>
<comment type="similarity">
    <text evidence="1">Belongs to the type-I restriction system S methylase family.</text>
</comment>
<dbReference type="CDD" id="cd17258">
    <property type="entry name" value="RMtype1_S_Sau13435ORF2165P-TRD1-CR1_like"/>
    <property type="match status" value="1"/>
</dbReference>
<comment type="caution">
    <text evidence="5">The sequence shown here is derived from an EMBL/GenBank/DDBJ whole genome shotgun (WGS) entry which is preliminary data.</text>
</comment>
<dbReference type="InterPro" id="IPR000055">
    <property type="entry name" value="Restrct_endonuc_typeI_TRD"/>
</dbReference>
<keyword evidence="6" id="KW-1185">Reference proteome</keyword>
<evidence type="ECO:0000256" key="3">
    <source>
        <dbReference type="ARBA" id="ARBA00023125"/>
    </source>
</evidence>
<dbReference type="Pfam" id="PF01420">
    <property type="entry name" value="Methylase_S"/>
    <property type="match status" value="2"/>
</dbReference>
<dbReference type="PANTHER" id="PTHR30408:SF12">
    <property type="entry name" value="TYPE I RESTRICTION ENZYME MJAVIII SPECIFICITY SUBUNIT"/>
    <property type="match status" value="1"/>
</dbReference>
<dbReference type="EMBL" id="ABCK01000029">
    <property type="protein sequence ID" value="EDM25470.1"/>
    <property type="molecule type" value="Genomic_DNA"/>
</dbReference>
<evidence type="ECO:0000313" key="5">
    <source>
        <dbReference type="EMBL" id="EDM25470.1"/>
    </source>
</evidence>
<dbReference type="Proteomes" id="UP000004947">
    <property type="component" value="Unassembled WGS sequence"/>
</dbReference>
<gene>
    <name evidence="5" type="ORF">LNTAR_25415</name>
</gene>